<dbReference type="AlphaFoldDB" id="A0AAU9LQT5"/>
<accession>A0AAU9LQT5</accession>
<evidence type="ECO:0000313" key="3">
    <source>
        <dbReference type="Proteomes" id="UP001160483"/>
    </source>
</evidence>
<dbReference type="Proteomes" id="UP001160483">
    <property type="component" value="Unassembled WGS sequence"/>
</dbReference>
<sequence length="296" mass="34091">METVDSAREEEDVEMWKAALDEDAFDKLSETDISYATTHVSTSMNLEPSQRQEQSSTHRLRIGATTRQRFKRKNFSKQLQLLCLQRYAQYARDYGHLPVKYETQQILQQSYLQFLKEGGTADEPRLTHAEFLKLIRNRRREINVRLQCPSKQNKDEHVTVRKMAALTPAKRKLQEEHAKIQELMEVIDRAREQTGSTLDLGRQERRLRSQQAAVKPSHAQQHQQQLPTTVAPSTTNNVPSLRMPSDSIGPIEAILQIHLETREVQREIAARLRSISRIISQHESHGDIETPPSASV</sequence>
<protein>
    <submittedName>
        <fullName evidence="2">Uncharacterized protein</fullName>
    </submittedName>
</protein>
<name>A0AAU9LQT5_9STRA</name>
<reference evidence="2" key="1">
    <citation type="submission" date="2021-11" db="EMBL/GenBank/DDBJ databases">
        <authorList>
            <person name="Islam A."/>
            <person name="Islam S."/>
            <person name="Flora M.S."/>
            <person name="Rahman M."/>
            <person name="Ziaur R.M."/>
            <person name="Epstein J.H."/>
            <person name="Hassan M."/>
            <person name="Klassen M."/>
            <person name="Woodard K."/>
            <person name="Webb A."/>
            <person name="Webby R.J."/>
            <person name="El Zowalaty M.E."/>
        </authorList>
    </citation>
    <scope>NUCLEOTIDE SEQUENCE</scope>
    <source>
        <strain evidence="2">Pbs3</strain>
    </source>
</reference>
<dbReference type="EMBL" id="CAKKTJ010000333">
    <property type="protein sequence ID" value="CAH0482261.1"/>
    <property type="molecule type" value="Genomic_DNA"/>
</dbReference>
<gene>
    <name evidence="2" type="ORF">PBS003_LOCUS8857</name>
</gene>
<organism evidence="2 3">
    <name type="scientific">Peronospora belbahrii</name>
    <dbReference type="NCBI Taxonomy" id="622444"/>
    <lineage>
        <taxon>Eukaryota</taxon>
        <taxon>Sar</taxon>
        <taxon>Stramenopiles</taxon>
        <taxon>Oomycota</taxon>
        <taxon>Peronosporomycetes</taxon>
        <taxon>Peronosporales</taxon>
        <taxon>Peronosporaceae</taxon>
        <taxon>Peronospora</taxon>
    </lineage>
</organism>
<feature type="region of interest" description="Disordered" evidence="1">
    <location>
        <begin position="211"/>
        <end position="236"/>
    </location>
</feature>
<evidence type="ECO:0000256" key="1">
    <source>
        <dbReference type="SAM" id="MobiDB-lite"/>
    </source>
</evidence>
<evidence type="ECO:0000313" key="2">
    <source>
        <dbReference type="EMBL" id="CAH0482261.1"/>
    </source>
</evidence>
<proteinExistence type="predicted"/>
<feature type="compositionally biased region" description="Polar residues" evidence="1">
    <location>
        <begin position="218"/>
        <end position="236"/>
    </location>
</feature>
<comment type="caution">
    <text evidence="2">The sequence shown here is derived from an EMBL/GenBank/DDBJ whole genome shotgun (WGS) entry which is preliminary data.</text>
</comment>